<evidence type="ECO:0000313" key="2">
    <source>
        <dbReference type="Proteomes" id="UP000331127"/>
    </source>
</evidence>
<evidence type="ECO:0000313" key="1">
    <source>
        <dbReference type="EMBL" id="GES07425.1"/>
    </source>
</evidence>
<dbReference type="RefSeq" id="WP_155353133.1">
    <property type="nucleotide sequence ID" value="NZ_BAAAHL010000012.1"/>
</dbReference>
<accession>A0A5M3WEA9</accession>
<organism evidence="1 2">
    <name type="scientific">Acrocarpospora macrocephala</name>
    <dbReference type="NCBI Taxonomy" id="150177"/>
    <lineage>
        <taxon>Bacteria</taxon>
        <taxon>Bacillati</taxon>
        <taxon>Actinomycetota</taxon>
        <taxon>Actinomycetes</taxon>
        <taxon>Streptosporangiales</taxon>
        <taxon>Streptosporangiaceae</taxon>
        <taxon>Acrocarpospora</taxon>
    </lineage>
</organism>
<gene>
    <name evidence="1" type="ORF">Amac_010200</name>
</gene>
<comment type="caution">
    <text evidence="1">The sequence shown here is derived from an EMBL/GenBank/DDBJ whole genome shotgun (WGS) entry which is preliminary data.</text>
</comment>
<dbReference type="Proteomes" id="UP000331127">
    <property type="component" value="Unassembled WGS sequence"/>
</dbReference>
<reference evidence="1 2" key="1">
    <citation type="submission" date="2019-10" db="EMBL/GenBank/DDBJ databases">
        <title>Whole genome shotgun sequence of Acrocarpospora macrocephala NBRC 16266.</title>
        <authorList>
            <person name="Ichikawa N."/>
            <person name="Kimura A."/>
            <person name="Kitahashi Y."/>
            <person name="Komaki H."/>
            <person name="Oguchi A."/>
        </authorList>
    </citation>
    <scope>NUCLEOTIDE SEQUENCE [LARGE SCALE GENOMIC DNA]</scope>
    <source>
        <strain evidence="1 2">NBRC 16266</strain>
    </source>
</reference>
<protein>
    <submittedName>
        <fullName evidence="1">Uncharacterized protein</fullName>
    </submittedName>
</protein>
<dbReference type="AlphaFoldDB" id="A0A5M3WEA9"/>
<dbReference type="EMBL" id="BLAE01000006">
    <property type="protein sequence ID" value="GES07425.1"/>
    <property type="molecule type" value="Genomic_DNA"/>
</dbReference>
<sequence>MSSQPRYRVTLDGKDGQVAEFPFNELPTPGLQFTVKRARWRVVAVAVAINSTRDAPNLVECDVVLAARWSDETEGWEKVS</sequence>
<keyword evidence="2" id="KW-1185">Reference proteome</keyword>
<proteinExistence type="predicted"/>
<name>A0A5M3WEA9_9ACTN</name>
<dbReference type="OrthoDB" id="9973553at2"/>